<keyword evidence="3" id="KW-1185">Reference proteome</keyword>
<feature type="chain" id="PRO_5046877536" evidence="1">
    <location>
        <begin position="30"/>
        <end position="107"/>
    </location>
</feature>
<organism evidence="2 3">
    <name type="scientific">Marinobacter salinisoli</name>
    <dbReference type="NCBI Taxonomy" id="2769486"/>
    <lineage>
        <taxon>Bacteria</taxon>
        <taxon>Pseudomonadati</taxon>
        <taxon>Pseudomonadota</taxon>
        <taxon>Gammaproteobacteria</taxon>
        <taxon>Pseudomonadales</taxon>
        <taxon>Marinobacteraceae</taxon>
        <taxon>Marinobacter</taxon>
    </lineage>
</organism>
<sequence length="107" mass="11194">MKTHSTHLAQLIGSGAAVLLMRGTAPALAKDDTAFNWSITPYLWGTDTAGDLTFRDSNTGSGKVSFGESKGTSLARAHFGYAVGERKQTVFCLAASSSKPNLKAAIS</sequence>
<evidence type="ECO:0000313" key="3">
    <source>
        <dbReference type="Proteomes" id="UP000663555"/>
    </source>
</evidence>
<proteinExistence type="predicted"/>
<name>A0ABX7MT86_9GAMM</name>
<accession>A0ABX7MT86</accession>
<dbReference type="Proteomes" id="UP000663555">
    <property type="component" value="Chromosome"/>
</dbReference>
<evidence type="ECO:0000313" key="2">
    <source>
        <dbReference type="EMBL" id="QSP93453.1"/>
    </source>
</evidence>
<keyword evidence="1" id="KW-0732">Signal</keyword>
<gene>
    <name evidence="2" type="ORF">LPB19_09455</name>
</gene>
<protein>
    <submittedName>
        <fullName evidence="2">Uncharacterized protein</fullName>
    </submittedName>
</protein>
<feature type="signal peptide" evidence="1">
    <location>
        <begin position="1"/>
        <end position="29"/>
    </location>
</feature>
<dbReference type="RefSeq" id="WP_206642678.1">
    <property type="nucleotide sequence ID" value="NZ_CP071247.1"/>
</dbReference>
<reference evidence="2 3" key="1">
    <citation type="submission" date="2021-03" db="EMBL/GenBank/DDBJ databases">
        <title>Genome sequencing of Marinobacter sp. LPB0319.</title>
        <authorList>
            <person name="Kim J."/>
        </authorList>
    </citation>
    <scope>NUCLEOTIDE SEQUENCE [LARGE SCALE GENOMIC DNA]</scope>
    <source>
        <strain evidence="2 3">LPB0319</strain>
    </source>
</reference>
<evidence type="ECO:0000256" key="1">
    <source>
        <dbReference type="SAM" id="SignalP"/>
    </source>
</evidence>
<dbReference type="EMBL" id="CP071247">
    <property type="protein sequence ID" value="QSP93453.1"/>
    <property type="molecule type" value="Genomic_DNA"/>
</dbReference>